<feature type="compositionally biased region" description="Basic and acidic residues" evidence="1">
    <location>
        <begin position="55"/>
        <end position="64"/>
    </location>
</feature>
<organism evidence="2 3">
    <name type="scientific">Streptomyces hyderabadensis</name>
    <dbReference type="NCBI Taxonomy" id="598549"/>
    <lineage>
        <taxon>Bacteria</taxon>
        <taxon>Bacillati</taxon>
        <taxon>Actinomycetota</taxon>
        <taxon>Actinomycetes</taxon>
        <taxon>Kitasatosporales</taxon>
        <taxon>Streptomycetaceae</taxon>
        <taxon>Streptomyces</taxon>
    </lineage>
</organism>
<gene>
    <name evidence="2" type="ORF">GCM10023257_10120</name>
</gene>
<dbReference type="EMBL" id="BAABIV010000003">
    <property type="protein sequence ID" value="GAA4975335.1"/>
    <property type="molecule type" value="Genomic_DNA"/>
</dbReference>
<reference evidence="3" key="1">
    <citation type="journal article" date="2019" name="Int. J. Syst. Evol. Microbiol.">
        <title>The Global Catalogue of Microorganisms (GCM) 10K type strain sequencing project: providing services to taxonomists for standard genome sequencing and annotation.</title>
        <authorList>
            <consortium name="The Broad Institute Genomics Platform"/>
            <consortium name="The Broad Institute Genome Sequencing Center for Infectious Disease"/>
            <person name="Wu L."/>
            <person name="Ma J."/>
        </authorList>
    </citation>
    <scope>NUCLEOTIDE SEQUENCE [LARGE SCALE GENOMIC DNA]</scope>
    <source>
        <strain evidence="3">JCM 17657</strain>
    </source>
</reference>
<accession>A0ABP9HNY6</accession>
<comment type="caution">
    <text evidence="2">The sequence shown here is derived from an EMBL/GenBank/DDBJ whole genome shotgun (WGS) entry which is preliminary data.</text>
</comment>
<evidence type="ECO:0000313" key="3">
    <source>
        <dbReference type="Proteomes" id="UP001500610"/>
    </source>
</evidence>
<name>A0ABP9HNY6_9ACTN</name>
<feature type="region of interest" description="Disordered" evidence="1">
    <location>
        <begin position="1"/>
        <end position="95"/>
    </location>
</feature>
<keyword evidence="3" id="KW-1185">Reference proteome</keyword>
<sequence>MHGDSFGIGPSGWLRPATSRKVPAAADEPPTSHRQPPTAPLHGADAGTDIALTDPARRHEEDAARPPGGAVGDEEDGLLRAEDGAGEGAPDPGRD</sequence>
<evidence type="ECO:0000313" key="2">
    <source>
        <dbReference type="EMBL" id="GAA4975335.1"/>
    </source>
</evidence>
<protein>
    <submittedName>
        <fullName evidence="2">Uncharacterized protein</fullName>
    </submittedName>
</protein>
<dbReference type="Proteomes" id="UP001500610">
    <property type="component" value="Unassembled WGS sequence"/>
</dbReference>
<proteinExistence type="predicted"/>
<evidence type="ECO:0000256" key="1">
    <source>
        <dbReference type="SAM" id="MobiDB-lite"/>
    </source>
</evidence>